<evidence type="ECO:0000256" key="2">
    <source>
        <dbReference type="ARBA" id="ARBA00023043"/>
    </source>
</evidence>
<feature type="repeat" description="ANK" evidence="3">
    <location>
        <begin position="76"/>
        <end position="108"/>
    </location>
</feature>
<dbReference type="Pfam" id="PF00023">
    <property type="entry name" value="Ank"/>
    <property type="match status" value="1"/>
</dbReference>
<feature type="repeat" description="ANK" evidence="3">
    <location>
        <begin position="109"/>
        <end position="141"/>
    </location>
</feature>
<keyword evidence="2 3" id="KW-0040">ANK repeat</keyword>
<evidence type="ECO:0000256" key="4">
    <source>
        <dbReference type="SAM" id="MobiDB-lite"/>
    </source>
</evidence>
<evidence type="ECO:0000313" key="5">
    <source>
        <dbReference type="EMBL" id="TPP58328.1"/>
    </source>
</evidence>
<dbReference type="PANTHER" id="PTHR24171">
    <property type="entry name" value="ANKYRIN REPEAT DOMAIN-CONTAINING PROTEIN 39-RELATED"/>
    <property type="match status" value="1"/>
</dbReference>
<evidence type="ECO:0000256" key="3">
    <source>
        <dbReference type="PROSITE-ProRule" id="PRU00023"/>
    </source>
</evidence>
<comment type="caution">
    <text evidence="5">The sequence shown here is derived from an EMBL/GenBank/DDBJ whole genome shotgun (WGS) entry which is preliminary data.</text>
</comment>
<dbReference type="SMART" id="SM00248">
    <property type="entry name" value="ANK"/>
    <property type="match status" value="7"/>
</dbReference>
<evidence type="ECO:0000313" key="6">
    <source>
        <dbReference type="Proteomes" id="UP000316759"/>
    </source>
</evidence>
<feature type="repeat" description="ANK" evidence="3">
    <location>
        <begin position="206"/>
        <end position="238"/>
    </location>
</feature>
<dbReference type="PROSITE" id="PS50297">
    <property type="entry name" value="ANK_REP_REGION"/>
    <property type="match status" value="3"/>
</dbReference>
<keyword evidence="6" id="KW-1185">Reference proteome</keyword>
<dbReference type="PRINTS" id="PR01415">
    <property type="entry name" value="ANKYRIN"/>
</dbReference>
<dbReference type="Gene3D" id="1.25.40.20">
    <property type="entry name" value="Ankyrin repeat-containing domain"/>
    <property type="match status" value="2"/>
</dbReference>
<feature type="compositionally biased region" description="Basic and acidic residues" evidence="4">
    <location>
        <begin position="316"/>
        <end position="331"/>
    </location>
</feature>
<feature type="repeat" description="ANK" evidence="3">
    <location>
        <begin position="239"/>
        <end position="271"/>
    </location>
</feature>
<reference evidence="5 6" key="1">
    <citation type="submission" date="2019-04" db="EMBL/GenBank/DDBJ databases">
        <title>Annotation for the trematode Fasciola gigantica.</title>
        <authorList>
            <person name="Choi Y.-J."/>
        </authorList>
    </citation>
    <scope>NUCLEOTIDE SEQUENCE [LARGE SCALE GENOMIC DNA]</scope>
    <source>
        <strain evidence="5">Uganda_cow_1</strain>
    </source>
</reference>
<dbReference type="SUPFAM" id="SSF48403">
    <property type="entry name" value="Ankyrin repeat"/>
    <property type="match status" value="1"/>
</dbReference>
<dbReference type="PANTHER" id="PTHR24171:SF10">
    <property type="entry name" value="ANKYRIN REPEAT DOMAIN-CONTAINING PROTEIN 29-LIKE"/>
    <property type="match status" value="1"/>
</dbReference>
<dbReference type="Pfam" id="PF12796">
    <property type="entry name" value="Ank_2"/>
    <property type="match status" value="2"/>
</dbReference>
<protein>
    <submittedName>
        <fullName evidence="5">Putative Ankyrin repeat-containing</fullName>
    </submittedName>
</protein>
<name>A0A504YJ69_FASGI</name>
<sequence>MLTHYFRTRSKQERLWDACSYGRENTVKTLIDAGANLNWKSHVYECYPIHIASQGKPAIVRMLLEAGCQVDSADAKGNTALHHAAMSGRVENVEMLLDAGAAIDACNENNWTPLLNAVYWNHAKVASLLIARGANPLIKNKDGRNALHELCRSKSRDSSGLEEILVSILDRVSACEDQVNSSQPATPWDQVIDCRAERRNSYDFEANFTPLLFACYHGHLALVDTLLRRGADINAKDQNGWTALHWAAQRCHADVVELLLDHGASRSIEDARGDMPCDVTNDLGLRDCLLPDPEYPNIVSNGYVTTDEEDDEDNDGDSHHDHECSPVSRLDDLTTQHRYHTAPRSQPNNVNESIRVSSCTAISDTNSCKTDARINELNELNMLDTEVRKLRLAVFEAAEL</sequence>
<dbReference type="Proteomes" id="UP000316759">
    <property type="component" value="Unassembled WGS sequence"/>
</dbReference>
<proteinExistence type="predicted"/>
<keyword evidence="1" id="KW-0677">Repeat</keyword>
<dbReference type="AlphaFoldDB" id="A0A504YJ69"/>
<dbReference type="OrthoDB" id="194358at2759"/>
<dbReference type="STRING" id="46835.A0A504YJ69"/>
<dbReference type="PROSITE" id="PS50088">
    <property type="entry name" value="ANK_REPEAT"/>
    <property type="match status" value="4"/>
</dbReference>
<feature type="compositionally biased region" description="Acidic residues" evidence="4">
    <location>
        <begin position="306"/>
        <end position="315"/>
    </location>
</feature>
<evidence type="ECO:0000256" key="1">
    <source>
        <dbReference type="ARBA" id="ARBA00022737"/>
    </source>
</evidence>
<dbReference type="EMBL" id="SUNJ01012109">
    <property type="protein sequence ID" value="TPP58328.1"/>
    <property type="molecule type" value="Genomic_DNA"/>
</dbReference>
<accession>A0A504YJ69</accession>
<dbReference type="InterPro" id="IPR036770">
    <property type="entry name" value="Ankyrin_rpt-contain_sf"/>
</dbReference>
<gene>
    <name evidence="5" type="ORF">FGIG_06405</name>
</gene>
<organism evidence="5 6">
    <name type="scientific">Fasciola gigantica</name>
    <name type="common">Giant liver fluke</name>
    <dbReference type="NCBI Taxonomy" id="46835"/>
    <lineage>
        <taxon>Eukaryota</taxon>
        <taxon>Metazoa</taxon>
        <taxon>Spiralia</taxon>
        <taxon>Lophotrochozoa</taxon>
        <taxon>Platyhelminthes</taxon>
        <taxon>Trematoda</taxon>
        <taxon>Digenea</taxon>
        <taxon>Plagiorchiida</taxon>
        <taxon>Echinostomata</taxon>
        <taxon>Echinostomatoidea</taxon>
        <taxon>Fasciolidae</taxon>
        <taxon>Fasciola</taxon>
    </lineage>
</organism>
<feature type="region of interest" description="Disordered" evidence="4">
    <location>
        <begin position="299"/>
        <end position="331"/>
    </location>
</feature>
<dbReference type="InterPro" id="IPR002110">
    <property type="entry name" value="Ankyrin_rpt"/>
</dbReference>